<protein>
    <recommendedName>
        <fullName evidence="3">RiboL-PSP-HEPN domain-containing protein</fullName>
    </recommendedName>
</protein>
<gene>
    <name evidence="1" type="ORF">GCM10022280_23060</name>
</gene>
<dbReference type="Proteomes" id="UP001500235">
    <property type="component" value="Unassembled WGS sequence"/>
</dbReference>
<dbReference type="RefSeq" id="WP_344707535.1">
    <property type="nucleotide sequence ID" value="NZ_BAABBQ010000001.1"/>
</dbReference>
<dbReference type="EMBL" id="BAABBQ010000001">
    <property type="protein sequence ID" value="GAA4021859.1"/>
    <property type="molecule type" value="Genomic_DNA"/>
</dbReference>
<organism evidence="1 2">
    <name type="scientific">Sphingomonas swuensis</name>
    <dbReference type="NCBI Taxonomy" id="977800"/>
    <lineage>
        <taxon>Bacteria</taxon>
        <taxon>Pseudomonadati</taxon>
        <taxon>Pseudomonadota</taxon>
        <taxon>Alphaproteobacteria</taxon>
        <taxon>Sphingomonadales</taxon>
        <taxon>Sphingomonadaceae</taxon>
        <taxon>Sphingomonas</taxon>
    </lineage>
</organism>
<keyword evidence="2" id="KW-1185">Reference proteome</keyword>
<accession>A0ABP7T8G0</accession>
<evidence type="ECO:0000313" key="1">
    <source>
        <dbReference type="EMBL" id="GAA4021859.1"/>
    </source>
</evidence>
<comment type="caution">
    <text evidence="1">The sequence shown here is derived from an EMBL/GenBank/DDBJ whole genome shotgun (WGS) entry which is preliminary data.</text>
</comment>
<name>A0ABP7T8G0_9SPHN</name>
<sequence>MEDDRLKVGLRPDYAEALGLAIYCFANLEWKAVRCCERLEAGSLDLLSDRTAGRIADTLLHLVGAMPASPAQAALRKAARDFEFLVGTRNNLVHAKPGLAPDQSEALFRDGDQWTLGELESVADTFTACGAMFDEALSGILAA</sequence>
<evidence type="ECO:0000313" key="2">
    <source>
        <dbReference type="Proteomes" id="UP001500235"/>
    </source>
</evidence>
<proteinExistence type="predicted"/>
<reference evidence="2" key="1">
    <citation type="journal article" date="2019" name="Int. J. Syst. Evol. Microbiol.">
        <title>The Global Catalogue of Microorganisms (GCM) 10K type strain sequencing project: providing services to taxonomists for standard genome sequencing and annotation.</title>
        <authorList>
            <consortium name="The Broad Institute Genomics Platform"/>
            <consortium name="The Broad Institute Genome Sequencing Center for Infectious Disease"/>
            <person name="Wu L."/>
            <person name="Ma J."/>
        </authorList>
    </citation>
    <scope>NUCLEOTIDE SEQUENCE [LARGE SCALE GENOMIC DNA]</scope>
    <source>
        <strain evidence="2">JCM 17563</strain>
    </source>
</reference>
<evidence type="ECO:0008006" key="3">
    <source>
        <dbReference type="Google" id="ProtNLM"/>
    </source>
</evidence>